<dbReference type="SMR" id="M4EFK0"/>
<feature type="transmembrane region" description="Helical" evidence="5">
    <location>
        <begin position="43"/>
        <end position="68"/>
    </location>
</feature>
<keyword evidence="2 4" id="KW-0863">Zinc-finger</keyword>
<evidence type="ECO:0000256" key="4">
    <source>
        <dbReference type="PROSITE-ProRule" id="PRU00175"/>
    </source>
</evidence>
<dbReference type="AlphaFoldDB" id="M4EFK0"/>
<dbReference type="eggNOG" id="KOG4628">
    <property type="taxonomic scope" value="Eukaryota"/>
</dbReference>
<keyword evidence="1" id="KW-0479">Metal-binding</keyword>
<dbReference type="Pfam" id="PF13639">
    <property type="entry name" value="zf-RING_2"/>
    <property type="match status" value="1"/>
</dbReference>
<dbReference type="GeneID" id="103839318"/>
<reference evidence="7 8" key="1">
    <citation type="journal article" date="2011" name="Nat. Genet.">
        <title>The genome of the mesopolyploid crop species Brassica rapa.</title>
        <authorList>
            <consortium name="Brassica rapa Genome Sequencing Project Consortium"/>
            <person name="Wang X."/>
            <person name="Wang H."/>
            <person name="Wang J."/>
            <person name="Sun R."/>
            <person name="Wu J."/>
            <person name="Liu S."/>
            <person name="Bai Y."/>
            <person name="Mun J.H."/>
            <person name="Bancroft I."/>
            <person name="Cheng F."/>
            <person name="Huang S."/>
            <person name="Li X."/>
            <person name="Hua W."/>
            <person name="Wang J."/>
            <person name="Wang X."/>
            <person name="Freeling M."/>
            <person name="Pires J.C."/>
            <person name="Paterson A.H."/>
            <person name="Chalhoub B."/>
            <person name="Wang B."/>
            <person name="Hayward A."/>
            <person name="Sharpe A.G."/>
            <person name="Park B.S."/>
            <person name="Weisshaar B."/>
            <person name="Liu B."/>
            <person name="Li B."/>
            <person name="Liu B."/>
            <person name="Tong C."/>
            <person name="Song C."/>
            <person name="Duran C."/>
            <person name="Peng C."/>
            <person name="Geng C."/>
            <person name="Koh C."/>
            <person name="Lin C."/>
            <person name="Edwards D."/>
            <person name="Mu D."/>
            <person name="Shen D."/>
            <person name="Soumpourou E."/>
            <person name="Li F."/>
            <person name="Fraser F."/>
            <person name="Conant G."/>
            <person name="Lassalle G."/>
            <person name="King G.J."/>
            <person name="Bonnema G."/>
            <person name="Tang H."/>
            <person name="Wang H."/>
            <person name="Belcram H."/>
            <person name="Zhou H."/>
            <person name="Hirakawa H."/>
            <person name="Abe H."/>
            <person name="Guo H."/>
            <person name="Wang H."/>
            <person name="Jin H."/>
            <person name="Parkin I.A."/>
            <person name="Batley J."/>
            <person name="Kim J.S."/>
            <person name="Just J."/>
            <person name="Li J."/>
            <person name="Xu J."/>
            <person name="Deng J."/>
            <person name="Kim J.A."/>
            <person name="Li J."/>
            <person name="Yu J."/>
            <person name="Meng J."/>
            <person name="Wang J."/>
            <person name="Min J."/>
            <person name="Poulain J."/>
            <person name="Wang J."/>
            <person name="Hatakeyama K."/>
            <person name="Wu K."/>
            <person name="Wang L."/>
            <person name="Fang L."/>
            <person name="Trick M."/>
            <person name="Links M.G."/>
            <person name="Zhao M."/>
            <person name="Jin M."/>
            <person name="Ramchiary N."/>
            <person name="Drou N."/>
            <person name="Berkman P.J."/>
            <person name="Cai Q."/>
            <person name="Huang Q."/>
            <person name="Li R."/>
            <person name="Tabata S."/>
            <person name="Cheng S."/>
            <person name="Zhang S."/>
            <person name="Zhang S."/>
            <person name="Huang S."/>
            <person name="Sato S."/>
            <person name="Sun S."/>
            <person name="Kwon S.J."/>
            <person name="Choi S.R."/>
            <person name="Lee T.H."/>
            <person name="Fan W."/>
            <person name="Zhao X."/>
            <person name="Tan X."/>
            <person name="Xu X."/>
            <person name="Wang Y."/>
            <person name="Qiu Y."/>
            <person name="Yin Y."/>
            <person name="Li Y."/>
            <person name="Du Y."/>
            <person name="Liao Y."/>
            <person name="Lim Y."/>
            <person name="Narusaka Y."/>
            <person name="Wang Y."/>
            <person name="Wang Z."/>
            <person name="Li Z."/>
            <person name="Wang Z."/>
            <person name="Xiong Z."/>
            <person name="Zhang Z."/>
        </authorList>
    </citation>
    <scope>NUCLEOTIDE SEQUENCE [LARGE SCALE GENOMIC DNA]</scope>
    <source>
        <strain evidence="7 8">cv. Chiifu-401-42</strain>
    </source>
</reference>
<dbReference type="GO" id="GO:0008270">
    <property type="term" value="F:zinc ion binding"/>
    <property type="evidence" value="ECO:0007669"/>
    <property type="project" value="UniProtKB-KW"/>
</dbReference>
<dbReference type="SMART" id="SM00184">
    <property type="entry name" value="RING"/>
    <property type="match status" value="1"/>
</dbReference>
<dbReference type="KEGG" id="brp:103839318"/>
<proteinExistence type="predicted"/>
<keyword evidence="3" id="KW-0862">Zinc</keyword>
<dbReference type="PROSITE" id="PS50089">
    <property type="entry name" value="ZF_RING_2"/>
    <property type="match status" value="1"/>
</dbReference>
<dbReference type="InterPro" id="IPR001841">
    <property type="entry name" value="Znf_RING"/>
</dbReference>
<dbReference type="Gene3D" id="3.30.40.10">
    <property type="entry name" value="Zinc/RING finger domain, C3HC4 (zinc finger)"/>
    <property type="match status" value="1"/>
</dbReference>
<dbReference type="SUPFAM" id="SSF57850">
    <property type="entry name" value="RING/U-box"/>
    <property type="match status" value="1"/>
</dbReference>
<evidence type="ECO:0000256" key="5">
    <source>
        <dbReference type="SAM" id="Phobius"/>
    </source>
</evidence>
<dbReference type="Proteomes" id="UP000011750">
    <property type="component" value="Chromosome A09"/>
</dbReference>
<dbReference type="STRING" id="51351.M4EFK0"/>
<dbReference type="RefSeq" id="XP_009114076.1">
    <property type="nucleotide sequence ID" value="XM_009115828.2"/>
</dbReference>
<evidence type="ECO:0000313" key="7">
    <source>
        <dbReference type="EnsemblPlants" id="Bra027562.1-P"/>
    </source>
</evidence>
<evidence type="ECO:0000313" key="8">
    <source>
        <dbReference type="Proteomes" id="UP000011750"/>
    </source>
</evidence>
<keyword evidence="5" id="KW-1133">Transmembrane helix</keyword>
<dbReference type="RefSeq" id="XP_009114074.1">
    <property type="nucleotide sequence ID" value="XM_009115826.2"/>
</dbReference>
<evidence type="ECO:0000256" key="3">
    <source>
        <dbReference type="ARBA" id="ARBA00022833"/>
    </source>
</evidence>
<dbReference type="InParanoid" id="M4EFK0"/>
<dbReference type="PANTHER" id="PTHR45931:SF16">
    <property type="entry name" value="RING_U-BOX SUPERFAMILY PROTEIN"/>
    <property type="match status" value="1"/>
</dbReference>
<accession>M4EFK0</accession>
<sequence length="178" mass="20835">MVDFEQLRIFETILREFLKSFLLHIQLWLDVLDLQVGVDELEFLVILIHWFPFLLFREFVGFLLWVIIQAIKLAQLLLWHYISWQERHAEFEVVYIEAANAPTRTPPLPAHFLHFLPLSTMAESTDNDICTICQEPYRAGDAVRTLPCDHSFHSICVDQWLISDHGDCPLCKQAIVSE</sequence>
<name>M4EFK0_BRACM</name>
<dbReference type="PANTHER" id="PTHR45931">
    <property type="entry name" value="SI:CH211-59O9.10"/>
    <property type="match status" value="1"/>
</dbReference>
<evidence type="ECO:0000256" key="1">
    <source>
        <dbReference type="ARBA" id="ARBA00022723"/>
    </source>
</evidence>
<protein>
    <recommendedName>
        <fullName evidence="6">RING-type domain-containing protein</fullName>
    </recommendedName>
</protein>
<organism evidence="7 8">
    <name type="scientific">Brassica campestris</name>
    <name type="common">Field mustard</name>
    <dbReference type="NCBI Taxonomy" id="3711"/>
    <lineage>
        <taxon>Eukaryota</taxon>
        <taxon>Viridiplantae</taxon>
        <taxon>Streptophyta</taxon>
        <taxon>Embryophyta</taxon>
        <taxon>Tracheophyta</taxon>
        <taxon>Spermatophyta</taxon>
        <taxon>Magnoliopsida</taxon>
        <taxon>eudicotyledons</taxon>
        <taxon>Gunneridae</taxon>
        <taxon>Pentapetalae</taxon>
        <taxon>rosids</taxon>
        <taxon>malvids</taxon>
        <taxon>Brassicales</taxon>
        <taxon>Brassicaceae</taxon>
        <taxon>Brassiceae</taxon>
        <taxon>Brassica</taxon>
    </lineage>
</organism>
<dbReference type="InterPro" id="IPR013083">
    <property type="entry name" value="Znf_RING/FYVE/PHD"/>
</dbReference>
<evidence type="ECO:0000256" key="2">
    <source>
        <dbReference type="ARBA" id="ARBA00022771"/>
    </source>
</evidence>
<dbReference type="KEGG" id="brp:103839319"/>
<reference evidence="7" key="3">
    <citation type="submission" date="2023-03" db="UniProtKB">
        <authorList>
            <consortium name="EnsemblPlants"/>
        </authorList>
    </citation>
    <scope>IDENTIFICATION</scope>
    <source>
        <strain evidence="7">cv. Chiifu-401-42</strain>
    </source>
</reference>
<feature type="domain" description="RING-type" evidence="6">
    <location>
        <begin position="130"/>
        <end position="172"/>
    </location>
</feature>
<keyword evidence="5" id="KW-0472">Membrane</keyword>
<keyword evidence="5" id="KW-0812">Transmembrane</keyword>
<reference evidence="7 8" key="2">
    <citation type="journal article" date="2018" name="Hortic Res">
        <title>Improved Brassica rapa reference genome by single-molecule sequencing and chromosome conformation capture technologies.</title>
        <authorList>
            <person name="Zhang L."/>
            <person name="Cai X."/>
            <person name="Wu J."/>
            <person name="Liu M."/>
            <person name="Grob S."/>
            <person name="Cheng F."/>
            <person name="Liang J."/>
            <person name="Cai C."/>
            <person name="Liu Z."/>
            <person name="Liu B."/>
            <person name="Wang F."/>
            <person name="Li S."/>
            <person name="Liu F."/>
            <person name="Li X."/>
            <person name="Cheng L."/>
            <person name="Yang W."/>
            <person name="Li M.H."/>
            <person name="Grossniklaus U."/>
            <person name="Zheng H."/>
            <person name="Wang X."/>
        </authorList>
    </citation>
    <scope>NUCLEOTIDE SEQUENCE [LARGE SCALE GENOMIC DNA]</scope>
    <source>
        <strain evidence="7 8">cv. Chiifu-401-42</strain>
    </source>
</reference>
<evidence type="ECO:0000259" key="6">
    <source>
        <dbReference type="PROSITE" id="PS50089"/>
    </source>
</evidence>
<dbReference type="OrthoDB" id="4348522at2759"/>
<keyword evidence="8" id="KW-1185">Reference proteome</keyword>
<dbReference type="InterPro" id="IPR051834">
    <property type="entry name" value="RING_finger_E3_ligase"/>
</dbReference>
<dbReference type="Gramene" id="Bra027562.1">
    <property type="protein sequence ID" value="Bra027562.1-P"/>
    <property type="gene ID" value="Bra027562"/>
</dbReference>
<dbReference type="HOGENOM" id="CLU_1512690_0_0_1"/>
<dbReference type="OMA" id="LLWHYIS"/>
<dbReference type="GeneID" id="103839319"/>
<dbReference type="EnsemblPlants" id="Bra027562.1">
    <property type="protein sequence ID" value="Bra027562.1-P"/>
    <property type="gene ID" value="Bra027562"/>
</dbReference>